<evidence type="ECO:0000256" key="1">
    <source>
        <dbReference type="SAM" id="MobiDB-lite"/>
    </source>
</evidence>
<dbReference type="Proteomes" id="UP000016930">
    <property type="component" value="Unassembled WGS sequence"/>
</dbReference>
<feature type="region of interest" description="Disordered" evidence="1">
    <location>
        <begin position="66"/>
        <end position="89"/>
    </location>
</feature>
<reference evidence="2 3" key="1">
    <citation type="journal article" date="2012" name="Proc. Natl. Acad. Sci. U.S.A.">
        <title>Comparative genomics of Ceriporiopsis subvermispora and Phanerochaete chrysosporium provide insight into selective ligninolysis.</title>
        <authorList>
            <person name="Fernandez-Fueyo E."/>
            <person name="Ruiz-Duenas F.J."/>
            <person name="Ferreira P."/>
            <person name="Floudas D."/>
            <person name="Hibbett D.S."/>
            <person name="Canessa P."/>
            <person name="Larrondo L.F."/>
            <person name="James T.Y."/>
            <person name="Seelenfreund D."/>
            <person name="Lobos S."/>
            <person name="Polanco R."/>
            <person name="Tello M."/>
            <person name="Honda Y."/>
            <person name="Watanabe T."/>
            <person name="Watanabe T."/>
            <person name="Ryu J.S."/>
            <person name="Kubicek C.P."/>
            <person name="Schmoll M."/>
            <person name="Gaskell J."/>
            <person name="Hammel K.E."/>
            <person name="St John F.J."/>
            <person name="Vanden Wymelenberg A."/>
            <person name="Sabat G."/>
            <person name="Splinter BonDurant S."/>
            <person name="Syed K."/>
            <person name="Yadav J.S."/>
            <person name="Doddapaneni H."/>
            <person name="Subramanian V."/>
            <person name="Lavin J.L."/>
            <person name="Oguiza J.A."/>
            <person name="Perez G."/>
            <person name="Pisabarro A.G."/>
            <person name="Ramirez L."/>
            <person name="Santoyo F."/>
            <person name="Master E."/>
            <person name="Coutinho P.M."/>
            <person name="Henrissat B."/>
            <person name="Lombard V."/>
            <person name="Magnuson J.K."/>
            <person name="Kuees U."/>
            <person name="Hori C."/>
            <person name="Igarashi K."/>
            <person name="Samejima M."/>
            <person name="Held B.W."/>
            <person name="Barry K.W."/>
            <person name="LaButti K.M."/>
            <person name="Lapidus A."/>
            <person name="Lindquist E.A."/>
            <person name="Lucas S.M."/>
            <person name="Riley R."/>
            <person name="Salamov A.A."/>
            <person name="Hoffmeister D."/>
            <person name="Schwenk D."/>
            <person name="Hadar Y."/>
            <person name="Yarden O."/>
            <person name="de Vries R.P."/>
            <person name="Wiebenga A."/>
            <person name="Stenlid J."/>
            <person name="Eastwood D."/>
            <person name="Grigoriev I.V."/>
            <person name="Berka R.M."/>
            <person name="Blanchette R.A."/>
            <person name="Kersten P."/>
            <person name="Martinez A.T."/>
            <person name="Vicuna R."/>
            <person name="Cullen D."/>
        </authorList>
    </citation>
    <scope>NUCLEOTIDE SEQUENCE [LARGE SCALE GENOMIC DNA]</scope>
    <source>
        <strain evidence="2 3">B</strain>
    </source>
</reference>
<accession>M2QYP5</accession>
<dbReference type="HOGENOM" id="CLU_2249812_0_0_1"/>
<proteinExistence type="predicted"/>
<dbReference type="AlphaFoldDB" id="M2QYP5"/>
<evidence type="ECO:0000313" key="2">
    <source>
        <dbReference type="EMBL" id="EMD31042.1"/>
    </source>
</evidence>
<organism evidence="2 3">
    <name type="scientific">Ceriporiopsis subvermispora (strain B)</name>
    <name type="common">White-rot fungus</name>
    <name type="synonym">Gelatoporia subvermispora</name>
    <dbReference type="NCBI Taxonomy" id="914234"/>
    <lineage>
        <taxon>Eukaryota</taxon>
        <taxon>Fungi</taxon>
        <taxon>Dikarya</taxon>
        <taxon>Basidiomycota</taxon>
        <taxon>Agaricomycotina</taxon>
        <taxon>Agaricomycetes</taxon>
        <taxon>Polyporales</taxon>
        <taxon>Gelatoporiaceae</taxon>
        <taxon>Gelatoporia</taxon>
    </lineage>
</organism>
<name>M2QYP5_CERS8</name>
<dbReference type="EMBL" id="KB445825">
    <property type="protein sequence ID" value="EMD31042.1"/>
    <property type="molecule type" value="Genomic_DNA"/>
</dbReference>
<evidence type="ECO:0000313" key="3">
    <source>
        <dbReference type="Proteomes" id="UP000016930"/>
    </source>
</evidence>
<gene>
    <name evidence="2" type="ORF">CERSUDRAFT_120161</name>
</gene>
<protein>
    <submittedName>
        <fullName evidence="2">Uncharacterized protein</fullName>
    </submittedName>
</protein>
<keyword evidence="3" id="KW-1185">Reference proteome</keyword>
<sequence length="104" mass="12019">MRRDRLCGSRVASTVQARRWDDNGVHMWVARRHAERGARRALGVLTLAGLWRDPEVCDLKSEEWCSTGHRDVPRSSRPAQTRGPGTRRRIARHLRLRAAGWRAR</sequence>